<dbReference type="EMBL" id="AGNK02005029">
    <property type="status" value="NOT_ANNOTATED_CDS"/>
    <property type="molecule type" value="Genomic_DNA"/>
</dbReference>
<evidence type="ECO:0000313" key="3">
    <source>
        <dbReference type="Proteomes" id="UP000004995"/>
    </source>
</evidence>
<dbReference type="Proteomes" id="UP000004995">
    <property type="component" value="Unassembled WGS sequence"/>
</dbReference>
<reference evidence="3" key="1">
    <citation type="journal article" date="2012" name="Nat. Biotechnol.">
        <title>Reference genome sequence of the model plant Setaria.</title>
        <authorList>
            <person name="Bennetzen J.L."/>
            <person name="Schmutz J."/>
            <person name="Wang H."/>
            <person name="Percifield R."/>
            <person name="Hawkins J."/>
            <person name="Pontaroli A.C."/>
            <person name="Estep M."/>
            <person name="Feng L."/>
            <person name="Vaughn J.N."/>
            <person name="Grimwood J."/>
            <person name="Jenkins J."/>
            <person name="Barry K."/>
            <person name="Lindquist E."/>
            <person name="Hellsten U."/>
            <person name="Deshpande S."/>
            <person name="Wang X."/>
            <person name="Wu X."/>
            <person name="Mitros T."/>
            <person name="Triplett J."/>
            <person name="Yang X."/>
            <person name="Ye C.Y."/>
            <person name="Mauro-Herrera M."/>
            <person name="Wang L."/>
            <person name="Li P."/>
            <person name="Sharma M."/>
            <person name="Sharma R."/>
            <person name="Ronald P.C."/>
            <person name="Panaud O."/>
            <person name="Kellogg E.A."/>
            <person name="Brutnell T.P."/>
            <person name="Doust A.N."/>
            <person name="Tuskan G.A."/>
            <person name="Rokhsar D."/>
            <person name="Devos K.M."/>
        </authorList>
    </citation>
    <scope>NUCLEOTIDE SEQUENCE [LARGE SCALE GENOMIC DNA]</scope>
    <source>
        <strain evidence="3">cv. Yugu1</strain>
    </source>
</reference>
<name>K3ZKI1_SETIT</name>
<proteinExistence type="predicted"/>
<dbReference type="Gramene" id="KQK94888">
    <property type="protein sequence ID" value="KQK94888"/>
    <property type="gene ID" value="SETIT_027087mg"/>
</dbReference>
<protein>
    <recommendedName>
        <fullName evidence="4">Knottin scorpion toxin-like domain-containing protein</fullName>
    </recommendedName>
</protein>
<dbReference type="InParanoid" id="K3ZKI1"/>
<sequence length="96" mass="10435">MALAKCSTKRVVYLAAAIFLILAIMSHTSSCCQAGEVDLDDRRHKPEMTCYPYSGAHCVDHDCGQVCVNKGFKDGNGAFCSKHGFAYQCCCPHQAV</sequence>
<reference evidence="2" key="2">
    <citation type="submission" date="2018-08" db="UniProtKB">
        <authorList>
            <consortium name="EnsemblPlants"/>
        </authorList>
    </citation>
    <scope>IDENTIFICATION</scope>
    <source>
        <strain evidence="2">Yugu1</strain>
    </source>
</reference>
<feature type="signal peptide" evidence="1">
    <location>
        <begin position="1"/>
        <end position="34"/>
    </location>
</feature>
<keyword evidence="1" id="KW-0732">Signal</keyword>
<organism evidence="2 3">
    <name type="scientific">Setaria italica</name>
    <name type="common">Foxtail millet</name>
    <name type="synonym">Panicum italicum</name>
    <dbReference type="NCBI Taxonomy" id="4555"/>
    <lineage>
        <taxon>Eukaryota</taxon>
        <taxon>Viridiplantae</taxon>
        <taxon>Streptophyta</taxon>
        <taxon>Embryophyta</taxon>
        <taxon>Tracheophyta</taxon>
        <taxon>Spermatophyta</taxon>
        <taxon>Magnoliopsida</taxon>
        <taxon>Liliopsida</taxon>
        <taxon>Poales</taxon>
        <taxon>Poaceae</taxon>
        <taxon>PACMAD clade</taxon>
        <taxon>Panicoideae</taxon>
        <taxon>Panicodae</taxon>
        <taxon>Paniceae</taxon>
        <taxon>Cenchrinae</taxon>
        <taxon>Setaria</taxon>
    </lineage>
</organism>
<dbReference type="AlphaFoldDB" id="K3ZKI1"/>
<evidence type="ECO:0008006" key="4">
    <source>
        <dbReference type="Google" id="ProtNLM"/>
    </source>
</evidence>
<feature type="chain" id="PRO_5010127924" description="Knottin scorpion toxin-like domain-containing protein" evidence="1">
    <location>
        <begin position="35"/>
        <end position="96"/>
    </location>
</feature>
<keyword evidence="3" id="KW-1185">Reference proteome</keyword>
<dbReference type="EnsemblPlants" id="KQK94888">
    <property type="protein sequence ID" value="KQK94888"/>
    <property type="gene ID" value="SETIT_027087mg"/>
</dbReference>
<evidence type="ECO:0000313" key="2">
    <source>
        <dbReference type="EnsemblPlants" id="KQK94888"/>
    </source>
</evidence>
<accession>K3ZKI1</accession>
<evidence type="ECO:0000256" key="1">
    <source>
        <dbReference type="SAM" id="SignalP"/>
    </source>
</evidence>
<dbReference type="HOGENOM" id="CLU_2363668_0_0_1"/>